<organism evidence="2 3">
    <name type="scientific">Aureobasidium melanogenum</name>
    <name type="common">Aureobasidium pullulans var. melanogenum</name>
    <dbReference type="NCBI Taxonomy" id="46634"/>
    <lineage>
        <taxon>Eukaryota</taxon>
        <taxon>Fungi</taxon>
        <taxon>Dikarya</taxon>
        <taxon>Ascomycota</taxon>
        <taxon>Pezizomycotina</taxon>
        <taxon>Dothideomycetes</taxon>
        <taxon>Dothideomycetidae</taxon>
        <taxon>Dothideales</taxon>
        <taxon>Saccotheciaceae</taxon>
        <taxon>Aureobasidium</taxon>
    </lineage>
</organism>
<accession>A0A9P8ELQ6</accession>
<dbReference type="Proteomes" id="UP000779574">
    <property type="component" value="Unassembled WGS sequence"/>
</dbReference>
<evidence type="ECO:0000256" key="1">
    <source>
        <dbReference type="SAM" id="MobiDB-lite"/>
    </source>
</evidence>
<evidence type="ECO:0000313" key="3">
    <source>
        <dbReference type="Proteomes" id="UP000779574"/>
    </source>
</evidence>
<reference evidence="2" key="1">
    <citation type="journal article" date="2021" name="J Fungi (Basel)">
        <title>Virulence traits and population genomics of the black yeast Aureobasidium melanogenum.</title>
        <authorList>
            <person name="Cernosa A."/>
            <person name="Sun X."/>
            <person name="Gostincar C."/>
            <person name="Fang C."/>
            <person name="Gunde-Cimerman N."/>
            <person name="Song Z."/>
        </authorList>
    </citation>
    <scope>NUCLEOTIDE SEQUENCE</scope>
    <source>
        <strain evidence="2">EXF-9911</strain>
    </source>
</reference>
<dbReference type="AlphaFoldDB" id="A0A9P8ELQ6"/>
<feature type="region of interest" description="Disordered" evidence="1">
    <location>
        <begin position="242"/>
        <end position="264"/>
    </location>
</feature>
<proteinExistence type="predicted"/>
<feature type="compositionally biased region" description="Basic residues" evidence="1">
    <location>
        <begin position="244"/>
        <end position="258"/>
    </location>
</feature>
<name>A0A9P8ELQ6_AURME</name>
<gene>
    <name evidence="2" type="ORF">KCU76_g6471</name>
</gene>
<comment type="caution">
    <text evidence="2">The sequence shown here is derived from an EMBL/GenBank/DDBJ whole genome shotgun (WGS) entry which is preliminary data.</text>
</comment>
<sequence>MANMVLSFTALPPEICSVVYNILLHDTLSNHKRLIYDGACPECCTTSCQEPKKHGKVLPFASRKFNAHTFPHKTLYVHVADFGDLLRLAATCKLLRPEILGLVWSNADIFIKSNNLAKTLTHIFDDCLSTECCSFIRTLHVDIPRPTQEQPDHTKQIVKLIHHRLPQLEKLILLLGKDRSRFSLRFPQVAMSVLASLPSRISVEFRNHGQYKFSLRLQYTTGPRVSRESLNNQDKAHLDAIRSRRERRKQKKAEKKRRNEAVDELGDAVETHSSIISNQLSSTNTREELGVEDALEVTERLRSLMIG</sequence>
<dbReference type="OrthoDB" id="3866434at2759"/>
<dbReference type="EMBL" id="JAHFXF010000218">
    <property type="protein sequence ID" value="KAG9692744.1"/>
    <property type="molecule type" value="Genomic_DNA"/>
</dbReference>
<feature type="non-terminal residue" evidence="2">
    <location>
        <position position="307"/>
    </location>
</feature>
<protein>
    <submittedName>
        <fullName evidence="2">Uncharacterized protein</fullName>
    </submittedName>
</protein>
<reference evidence="2" key="2">
    <citation type="submission" date="2021-08" db="EMBL/GenBank/DDBJ databases">
        <authorList>
            <person name="Gostincar C."/>
            <person name="Sun X."/>
            <person name="Song Z."/>
            <person name="Gunde-Cimerman N."/>
        </authorList>
    </citation>
    <scope>NUCLEOTIDE SEQUENCE</scope>
    <source>
        <strain evidence="2">EXF-9911</strain>
    </source>
</reference>
<evidence type="ECO:0000313" key="2">
    <source>
        <dbReference type="EMBL" id="KAG9692744.1"/>
    </source>
</evidence>